<dbReference type="InterPro" id="IPR004785">
    <property type="entry name" value="RpiB"/>
</dbReference>
<dbReference type="InterPro" id="IPR051812">
    <property type="entry name" value="SPI_LacAB/RpiB"/>
</dbReference>
<keyword evidence="2 3" id="KW-0413">Isomerase</keyword>
<dbReference type="SUPFAM" id="SSF89623">
    <property type="entry name" value="Ribose/Galactose isomerase RpiB/AlsB"/>
    <property type="match status" value="1"/>
</dbReference>
<dbReference type="GO" id="GO:0005975">
    <property type="term" value="P:carbohydrate metabolic process"/>
    <property type="evidence" value="ECO:0007669"/>
    <property type="project" value="InterPro"/>
</dbReference>
<evidence type="ECO:0000313" key="4">
    <source>
        <dbReference type="Proteomes" id="UP000188603"/>
    </source>
</evidence>
<name>A0A1U9K7Y1_9BACL</name>
<dbReference type="NCBIfam" id="TIGR01120">
    <property type="entry name" value="rpiB"/>
    <property type="match status" value="1"/>
</dbReference>
<gene>
    <name evidence="3" type="ORF">B0W44_10500</name>
</gene>
<sequence>MDIAIGSDHFGYTLKEAVKQFLLELGHNVVDYGCKDCEEVDYPDVAFRVATDIRDQKYSRGILICGTGIGVCIAANKVPGVRAAVCHDTYSAERARKSNNAQILAMGAKIIGEEVAKKVVKEWLESEFSGGRSLRKVKKIDAHEKALNSTNHSTNGGV</sequence>
<dbReference type="PIRSF" id="PIRSF005384">
    <property type="entry name" value="RpiB_LacA_B"/>
    <property type="match status" value="1"/>
</dbReference>
<dbReference type="Gene3D" id="3.40.1400.10">
    <property type="entry name" value="Sugar-phosphate isomerase, RpiB/LacA/LacB"/>
    <property type="match status" value="1"/>
</dbReference>
<reference evidence="3 4" key="1">
    <citation type="journal article" date="2015" name="Int. J. Syst. Evol. Microbiol.">
        <title>Novibacillus thermophilus gen. nov., sp. nov., a Gram-staining-negative and moderately thermophilic member of the family Thermoactinomycetaceae.</title>
        <authorList>
            <person name="Yang G."/>
            <person name="Chen J."/>
            <person name="Zhou S."/>
        </authorList>
    </citation>
    <scope>NUCLEOTIDE SEQUENCE [LARGE SCALE GENOMIC DNA]</scope>
    <source>
        <strain evidence="3 4">SG-1</strain>
    </source>
</reference>
<dbReference type="KEGG" id="ntr:B0W44_10500"/>
<dbReference type="NCBIfam" id="NF004051">
    <property type="entry name" value="PRK05571.1"/>
    <property type="match status" value="1"/>
</dbReference>
<organism evidence="3 4">
    <name type="scientific">Novibacillus thermophilus</name>
    <dbReference type="NCBI Taxonomy" id="1471761"/>
    <lineage>
        <taxon>Bacteria</taxon>
        <taxon>Bacillati</taxon>
        <taxon>Bacillota</taxon>
        <taxon>Bacilli</taxon>
        <taxon>Bacillales</taxon>
        <taxon>Thermoactinomycetaceae</taxon>
        <taxon>Novibacillus</taxon>
    </lineage>
</organism>
<dbReference type="STRING" id="1471761.B0W44_10500"/>
<evidence type="ECO:0000256" key="1">
    <source>
        <dbReference type="ARBA" id="ARBA00008754"/>
    </source>
</evidence>
<accession>A0A1U9K7Y1</accession>
<evidence type="ECO:0000313" key="3">
    <source>
        <dbReference type="EMBL" id="AQS56130.1"/>
    </source>
</evidence>
<dbReference type="EMBL" id="CP019699">
    <property type="protein sequence ID" value="AQS56130.1"/>
    <property type="molecule type" value="Genomic_DNA"/>
</dbReference>
<keyword evidence="4" id="KW-1185">Reference proteome</keyword>
<dbReference type="Proteomes" id="UP000188603">
    <property type="component" value="Chromosome"/>
</dbReference>
<dbReference type="RefSeq" id="WP_077719991.1">
    <property type="nucleotide sequence ID" value="NZ_CP019699.1"/>
</dbReference>
<proteinExistence type="inferred from homology"/>
<dbReference type="PANTHER" id="PTHR43732:SF1">
    <property type="entry name" value="RIBOSE 5-PHOSPHATE ISOMERASE"/>
    <property type="match status" value="1"/>
</dbReference>
<dbReference type="GO" id="GO:0016861">
    <property type="term" value="F:intramolecular oxidoreductase activity, interconverting aldoses and ketoses"/>
    <property type="evidence" value="ECO:0007669"/>
    <property type="project" value="UniProtKB-ARBA"/>
</dbReference>
<dbReference type="InterPro" id="IPR036569">
    <property type="entry name" value="RpiB_LacA_LacB_sf"/>
</dbReference>
<dbReference type="PANTHER" id="PTHR43732">
    <property type="entry name" value="RIBOSE 5-PHOSPHATE ISOMERASE-RELATED"/>
    <property type="match status" value="1"/>
</dbReference>
<evidence type="ECO:0000256" key="2">
    <source>
        <dbReference type="ARBA" id="ARBA00023235"/>
    </source>
</evidence>
<dbReference type="NCBIfam" id="TIGR00689">
    <property type="entry name" value="rpiB_lacA_lacB"/>
    <property type="match status" value="1"/>
</dbReference>
<comment type="similarity">
    <text evidence="1">Belongs to the LacAB/RpiB family.</text>
</comment>
<dbReference type="AlphaFoldDB" id="A0A1U9K7Y1"/>
<dbReference type="OrthoDB" id="1778624at2"/>
<protein>
    <submittedName>
        <fullName evidence="3">Ribose 5-phosphate isomerase B</fullName>
    </submittedName>
</protein>
<dbReference type="Pfam" id="PF02502">
    <property type="entry name" value="LacAB_rpiB"/>
    <property type="match status" value="1"/>
</dbReference>
<dbReference type="InterPro" id="IPR003500">
    <property type="entry name" value="RpiB_LacA_LacB"/>
</dbReference>